<name>A0ABN9XAJ2_9DINO</name>
<feature type="non-terminal residue" evidence="1">
    <location>
        <position position="1"/>
    </location>
</feature>
<reference evidence="1" key="1">
    <citation type="submission" date="2023-10" db="EMBL/GenBank/DDBJ databases">
        <authorList>
            <person name="Chen Y."/>
            <person name="Shah S."/>
            <person name="Dougan E. K."/>
            <person name="Thang M."/>
            <person name="Chan C."/>
        </authorList>
    </citation>
    <scope>NUCLEOTIDE SEQUENCE [LARGE SCALE GENOMIC DNA]</scope>
</reference>
<feature type="non-terminal residue" evidence="1">
    <location>
        <position position="220"/>
    </location>
</feature>
<comment type="caution">
    <text evidence="1">The sequence shown here is derived from an EMBL/GenBank/DDBJ whole genome shotgun (WGS) entry which is preliminary data.</text>
</comment>
<evidence type="ECO:0000313" key="1">
    <source>
        <dbReference type="EMBL" id="CAK0896553.1"/>
    </source>
</evidence>
<evidence type="ECO:0000313" key="2">
    <source>
        <dbReference type="Proteomes" id="UP001189429"/>
    </source>
</evidence>
<dbReference type="Proteomes" id="UP001189429">
    <property type="component" value="Unassembled WGS sequence"/>
</dbReference>
<accession>A0ABN9XAJ2</accession>
<organism evidence="1 2">
    <name type="scientific">Prorocentrum cordatum</name>
    <dbReference type="NCBI Taxonomy" id="2364126"/>
    <lineage>
        <taxon>Eukaryota</taxon>
        <taxon>Sar</taxon>
        <taxon>Alveolata</taxon>
        <taxon>Dinophyceae</taxon>
        <taxon>Prorocentrales</taxon>
        <taxon>Prorocentraceae</taxon>
        <taxon>Prorocentrum</taxon>
    </lineage>
</organism>
<gene>
    <name evidence="1" type="ORF">PCOR1329_LOCUS74998</name>
</gene>
<sequence length="220" mass="23946">VLTVSRMGSQTLLTLEDHESAHAGRPNKSASTMQVEIKLARLGVSLIEEAPQPRELFFIHLDLLRLQWENTYDRDLQQLKLLISDMQVDCQLDSRTGAAAAADDGDGDHGEMPPDGPPAVIMVNRGAGEGMFLRLLIERNATSSRDLCLPRAEVAFDSLDITVDDGWLEPLVQWVTQCQSGGTGPAVPYQVIQETAGVAMTKNFAPPELPSVVNVEARTA</sequence>
<proteinExistence type="predicted"/>
<dbReference type="EMBL" id="CAUYUJ010020206">
    <property type="protein sequence ID" value="CAK0896553.1"/>
    <property type="molecule type" value="Genomic_DNA"/>
</dbReference>
<protein>
    <submittedName>
        <fullName evidence="1">Uncharacterized protein</fullName>
    </submittedName>
</protein>
<keyword evidence="2" id="KW-1185">Reference proteome</keyword>